<feature type="transmembrane region" description="Helical" evidence="1">
    <location>
        <begin position="21"/>
        <end position="40"/>
    </location>
</feature>
<keyword evidence="1" id="KW-1133">Transmembrane helix</keyword>
<keyword evidence="1" id="KW-0812">Transmembrane</keyword>
<sequence length="205" mass="22308">MQVSETVQAPEWFGAAARANAFFPVLMGIYMIVYSVWWAVAWGSPGLIAFGLVVVLAAAFIIRGIRHIRHAQQFEAVESPDNTRITRAMGILNSVTHPIWLVGMMVLLIIGQEQWIMPVIVFVIGAHFLPMARILGRWIDYPLGLLMIAFAVISGFLAADPAASWSTVFAVAGTGGTITTGCYAAYMAQRYGQMTRAAGLSFPDV</sequence>
<feature type="transmembrane region" description="Helical" evidence="1">
    <location>
        <begin position="115"/>
        <end position="132"/>
    </location>
</feature>
<keyword evidence="3" id="KW-1185">Reference proteome</keyword>
<evidence type="ECO:0000313" key="3">
    <source>
        <dbReference type="Proteomes" id="UP001501461"/>
    </source>
</evidence>
<evidence type="ECO:0000313" key="2">
    <source>
        <dbReference type="EMBL" id="GAA2028572.1"/>
    </source>
</evidence>
<dbReference type="RefSeq" id="WP_343956053.1">
    <property type="nucleotide sequence ID" value="NZ_BAAAMN010000009.1"/>
</dbReference>
<keyword evidence="1" id="KW-0472">Membrane</keyword>
<reference evidence="3" key="1">
    <citation type="journal article" date="2019" name="Int. J. Syst. Evol. Microbiol.">
        <title>The Global Catalogue of Microorganisms (GCM) 10K type strain sequencing project: providing services to taxonomists for standard genome sequencing and annotation.</title>
        <authorList>
            <consortium name="The Broad Institute Genomics Platform"/>
            <consortium name="The Broad Institute Genome Sequencing Center for Infectious Disease"/>
            <person name="Wu L."/>
            <person name="Ma J."/>
        </authorList>
    </citation>
    <scope>NUCLEOTIDE SEQUENCE [LARGE SCALE GENOMIC DNA]</scope>
    <source>
        <strain evidence="3">JCM 13595</strain>
    </source>
</reference>
<name>A0ABP5FKE0_9MICC</name>
<gene>
    <name evidence="2" type="ORF">GCM10009720_05420</name>
</gene>
<evidence type="ECO:0000256" key="1">
    <source>
        <dbReference type="SAM" id="Phobius"/>
    </source>
</evidence>
<feature type="transmembrane region" description="Helical" evidence="1">
    <location>
        <begin position="139"/>
        <end position="159"/>
    </location>
</feature>
<proteinExistence type="predicted"/>
<dbReference type="EMBL" id="BAAAMN010000009">
    <property type="protein sequence ID" value="GAA2028572.1"/>
    <property type="molecule type" value="Genomic_DNA"/>
</dbReference>
<accession>A0ABP5FKE0</accession>
<feature type="transmembrane region" description="Helical" evidence="1">
    <location>
        <begin position="85"/>
        <end position="109"/>
    </location>
</feature>
<feature type="transmembrane region" description="Helical" evidence="1">
    <location>
        <begin position="46"/>
        <end position="65"/>
    </location>
</feature>
<protein>
    <submittedName>
        <fullName evidence="2">Uncharacterized protein</fullName>
    </submittedName>
</protein>
<feature type="transmembrane region" description="Helical" evidence="1">
    <location>
        <begin position="165"/>
        <end position="186"/>
    </location>
</feature>
<comment type="caution">
    <text evidence="2">The sequence shown here is derived from an EMBL/GenBank/DDBJ whole genome shotgun (WGS) entry which is preliminary data.</text>
</comment>
<organism evidence="2 3">
    <name type="scientific">Yaniella flava</name>
    <dbReference type="NCBI Taxonomy" id="287930"/>
    <lineage>
        <taxon>Bacteria</taxon>
        <taxon>Bacillati</taxon>
        <taxon>Actinomycetota</taxon>
        <taxon>Actinomycetes</taxon>
        <taxon>Micrococcales</taxon>
        <taxon>Micrococcaceae</taxon>
        <taxon>Yaniella</taxon>
    </lineage>
</organism>
<dbReference type="Proteomes" id="UP001501461">
    <property type="component" value="Unassembled WGS sequence"/>
</dbReference>